<dbReference type="InParanoid" id="A0A084QIR5"/>
<feature type="region of interest" description="Disordered" evidence="1">
    <location>
        <begin position="102"/>
        <end position="137"/>
    </location>
</feature>
<dbReference type="AlphaFoldDB" id="A0A084QIR5"/>
<accession>A0A084QIR5</accession>
<gene>
    <name evidence="2" type="ORF">S40285_04481</name>
</gene>
<keyword evidence="3" id="KW-1185">Reference proteome</keyword>
<name>A0A084QIR5_STAC4</name>
<proteinExistence type="predicted"/>
<evidence type="ECO:0000313" key="3">
    <source>
        <dbReference type="Proteomes" id="UP000028524"/>
    </source>
</evidence>
<dbReference type="HOGENOM" id="CLU_1603823_0_0_1"/>
<dbReference type="EMBL" id="KL660718">
    <property type="protein sequence ID" value="KFA63850.1"/>
    <property type="molecule type" value="Genomic_DNA"/>
</dbReference>
<sequence length="166" mass="18051">MQNVDWLPIDPISIVSKEDRRTPTLLITVAPGSASWHIGHAIVVECKTILQCHHNGQVIECKMQEASERTNTLRTEPLDSSSAVVEAKHVTKSRLKLASRPLLNMDPTHPDQDNQDLSDGLGASITPLNGPPHGGAKGLYLREKRARGGTLLLTCRSFIFLGESGA</sequence>
<dbReference type="Proteomes" id="UP000028524">
    <property type="component" value="Unassembled WGS sequence"/>
</dbReference>
<organism evidence="2 3">
    <name type="scientific">Stachybotrys chlorohalonatus (strain IBT 40285)</name>
    <dbReference type="NCBI Taxonomy" id="1283841"/>
    <lineage>
        <taxon>Eukaryota</taxon>
        <taxon>Fungi</taxon>
        <taxon>Dikarya</taxon>
        <taxon>Ascomycota</taxon>
        <taxon>Pezizomycotina</taxon>
        <taxon>Sordariomycetes</taxon>
        <taxon>Hypocreomycetidae</taxon>
        <taxon>Hypocreales</taxon>
        <taxon>Stachybotryaceae</taxon>
        <taxon>Stachybotrys</taxon>
    </lineage>
</organism>
<dbReference type="OrthoDB" id="5424209at2759"/>
<evidence type="ECO:0000256" key="1">
    <source>
        <dbReference type="SAM" id="MobiDB-lite"/>
    </source>
</evidence>
<reference evidence="2 3" key="1">
    <citation type="journal article" date="2014" name="BMC Genomics">
        <title>Comparative genome sequencing reveals chemotype-specific gene clusters in the toxigenic black mold Stachybotrys.</title>
        <authorList>
            <person name="Semeiks J."/>
            <person name="Borek D."/>
            <person name="Otwinowski Z."/>
            <person name="Grishin N.V."/>
        </authorList>
    </citation>
    <scope>NUCLEOTIDE SEQUENCE [LARGE SCALE GENOMIC DNA]</scope>
    <source>
        <strain evidence="2 3">IBT 40285</strain>
    </source>
</reference>
<protein>
    <submittedName>
        <fullName evidence="2">Uncharacterized protein</fullName>
    </submittedName>
</protein>
<evidence type="ECO:0000313" key="2">
    <source>
        <dbReference type="EMBL" id="KFA63850.1"/>
    </source>
</evidence>